<dbReference type="PANTHER" id="PTHR40078:SF1">
    <property type="entry name" value="INTEGRAL MEMBRANE PROTEIN"/>
    <property type="match status" value="1"/>
</dbReference>
<dbReference type="Pfam" id="PF19700">
    <property type="entry name" value="DUF6198"/>
    <property type="match status" value="1"/>
</dbReference>
<sequence>MTDKTELIKRYIFLLVGLFVNGLGVSFITKAGLGTSPITSIPYTLSLGFTPTVGMFTLVFNIFLVILQVILLRRNFQLQNLLQLPIIALFSFFIDLTMSLLGFMQPETYAMKVVSLIVGCLILGFGVFMEMVANVAMLPGEATVRAVSDVFSTDFGKTKIAFDSSMTIIAAILSFIMFKHLDGVREGTIVAAILVGFIARLFKKYIGGIEKILIS</sequence>
<accession>A0AAE3DY03</accession>
<keyword evidence="3" id="KW-1185">Reference proteome</keyword>
<keyword evidence="1" id="KW-0812">Transmembrane</keyword>
<dbReference type="Proteomes" id="UP001198242">
    <property type="component" value="Unassembled WGS sequence"/>
</dbReference>
<gene>
    <name evidence="2" type="ORF">LKE05_04150</name>
</gene>
<name>A0AAE3DY03_9FIRM</name>
<keyword evidence="1" id="KW-0472">Membrane</keyword>
<feature type="transmembrane region" description="Helical" evidence="1">
    <location>
        <begin position="116"/>
        <end position="139"/>
    </location>
</feature>
<reference evidence="2 3" key="1">
    <citation type="submission" date="2021-10" db="EMBL/GenBank/DDBJ databases">
        <title>Anaerobic single-cell dispensing facilitates the cultivation of human gut bacteria.</title>
        <authorList>
            <person name="Afrizal A."/>
        </authorList>
    </citation>
    <scope>NUCLEOTIDE SEQUENCE [LARGE SCALE GENOMIC DNA]</scope>
    <source>
        <strain evidence="2 3">CLA-AA-H232</strain>
    </source>
</reference>
<proteinExistence type="predicted"/>
<protein>
    <submittedName>
        <fullName evidence="2">DUF6198 family protein</fullName>
    </submittedName>
</protein>
<comment type="caution">
    <text evidence="2">The sequence shown here is derived from an EMBL/GenBank/DDBJ whole genome shotgun (WGS) entry which is preliminary data.</text>
</comment>
<feature type="transmembrane region" description="Helical" evidence="1">
    <location>
        <begin position="184"/>
        <end position="202"/>
    </location>
</feature>
<organism evidence="2 3">
    <name type="scientific">Hominilimicola fabiformis</name>
    <dbReference type="NCBI Taxonomy" id="2885356"/>
    <lineage>
        <taxon>Bacteria</taxon>
        <taxon>Bacillati</taxon>
        <taxon>Bacillota</taxon>
        <taxon>Clostridia</taxon>
        <taxon>Eubacteriales</taxon>
        <taxon>Oscillospiraceae</taxon>
        <taxon>Hominilimicola</taxon>
    </lineage>
</organism>
<evidence type="ECO:0000313" key="2">
    <source>
        <dbReference type="EMBL" id="MCC2209988.1"/>
    </source>
</evidence>
<dbReference type="EMBL" id="JAJEQM010000004">
    <property type="protein sequence ID" value="MCC2209988.1"/>
    <property type="molecule type" value="Genomic_DNA"/>
</dbReference>
<evidence type="ECO:0000256" key="1">
    <source>
        <dbReference type="SAM" id="Phobius"/>
    </source>
</evidence>
<feature type="transmembrane region" description="Helical" evidence="1">
    <location>
        <begin position="84"/>
        <end position="104"/>
    </location>
</feature>
<dbReference type="InterPro" id="IPR038750">
    <property type="entry name" value="YczE/YyaS-like"/>
</dbReference>
<dbReference type="AlphaFoldDB" id="A0AAE3DY03"/>
<evidence type="ECO:0000313" key="3">
    <source>
        <dbReference type="Proteomes" id="UP001198242"/>
    </source>
</evidence>
<feature type="transmembrane region" description="Helical" evidence="1">
    <location>
        <begin position="160"/>
        <end position="178"/>
    </location>
</feature>
<dbReference type="RefSeq" id="WP_308456019.1">
    <property type="nucleotide sequence ID" value="NZ_JAJEQM010000004.1"/>
</dbReference>
<feature type="transmembrane region" description="Helical" evidence="1">
    <location>
        <begin position="53"/>
        <end position="72"/>
    </location>
</feature>
<keyword evidence="1" id="KW-1133">Transmembrane helix</keyword>
<feature type="transmembrane region" description="Helical" evidence="1">
    <location>
        <begin position="12"/>
        <end position="33"/>
    </location>
</feature>
<dbReference type="PANTHER" id="PTHR40078">
    <property type="entry name" value="INTEGRAL MEMBRANE PROTEIN-RELATED"/>
    <property type="match status" value="1"/>
</dbReference>